<evidence type="ECO:0000256" key="3">
    <source>
        <dbReference type="ARBA" id="ARBA00012621"/>
    </source>
</evidence>
<gene>
    <name evidence="10" type="ORF">Q5Y72_09130</name>
</gene>
<organism evidence="10 11">
    <name type="scientific">Paracoccus spongiarum</name>
    <dbReference type="NCBI Taxonomy" id="3064387"/>
    <lineage>
        <taxon>Bacteria</taxon>
        <taxon>Pseudomonadati</taxon>
        <taxon>Pseudomonadota</taxon>
        <taxon>Alphaproteobacteria</taxon>
        <taxon>Rhodobacterales</taxon>
        <taxon>Paracoccaceae</taxon>
        <taxon>Paracoccus</taxon>
    </lineage>
</organism>
<dbReference type="Gene3D" id="3.40.50.11720">
    <property type="entry name" value="3-Deoxy-D-manno-octulosonic-acid transferase, N-terminal domain"/>
    <property type="match status" value="1"/>
</dbReference>
<comment type="caution">
    <text evidence="10">The sequence shown here is derived from an EMBL/GenBank/DDBJ whole genome shotgun (WGS) entry which is preliminary data.</text>
</comment>
<dbReference type="InterPro" id="IPR039901">
    <property type="entry name" value="Kdotransferase"/>
</dbReference>
<dbReference type="EC" id="2.4.99.12" evidence="3 8"/>
<sequence length="406" mass="43278">MIYAATTRIAEGALRLRARLSRSDSLRERLVGGAPPAAADIWVHGASVGELTSARPIIEALASDLRLIVTTNSETGRDMVAGWGLSARLAPLDLPGALDRFLNAVTPALQITLENEFWPLRSRLLGQRGIAQAMIGARMSQRSATLWARLPGVIQPMLQRLAAVSAQDGHSEARLLQLGLPQAALLPRLDLKLLTPARIAPPEDNALRDRTLLAASTHEGEEAAVLDAWMAARREHPDLRLILATRHPQRGDEVAALIVARGLPLARRSAGAAATTDPLLLADTLGEMDRWYAQAGICLVGGSLTDRGGHTPWEPAAHRCAILTGPHVGNFLDAYAALTEAGAARQVSAGDLAAILAALRADPAVARRMGRAARDVLDDRTGAPGALVDRLRDLAQRPARSDMKGR</sequence>
<dbReference type="SUPFAM" id="SSF53756">
    <property type="entry name" value="UDP-Glycosyltransferase/glycogen phosphorylase"/>
    <property type="match status" value="1"/>
</dbReference>
<keyword evidence="8" id="KW-1003">Cell membrane</keyword>
<comment type="subcellular location">
    <subcellularLocation>
        <location evidence="8">Cell membrane</location>
    </subcellularLocation>
</comment>
<reference evidence="10 11" key="1">
    <citation type="submission" date="2023-08" db="EMBL/GenBank/DDBJ databases">
        <authorList>
            <person name="Park J.-S."/>
        </authorList>
    </citation>
    <scope>NUCLEOTIDE SEQUENCE [LARGE SCALE GENOMIC DNA]</scope>
    <source>
        <strain evidence="10 11">2205BS29-5</strain>
    </source>
</reference>
<keyword evidence="8" id="KW-0472">Membrane</keyword>
<feature type="domain" description="3-deoxy-D-manno-octulosonic-acid transferase N-terminal" evidence="9">
    <location>
        <begin position="26"/>
        <end position="189"/>
    </location>
</feature>
<dbReference type="Gene3D" id="3.40.50.2000">
    <property type="entry name" value="Glycogen Phosphorylase B"/>
    <property type="match status" value="1"/>
</dbReference>
<evidence type="ECO:0000256" key="2">
    <source>
        <dbReference type="ARBA" id="ARBA00004713"/>
    </source>
</evidence>
<protein>
    <recommendedName>
        <fullName evidence="4 8">3-deoxy-D-manno-octulosonic acid transferase</fullName>
        <shortName evidence="8">Kdo transferase</shortName>
        <ecNumber evidence="3 8">2.4.99.12</ecNumber>
    </recommendedName>
    <alternativeName>
        <fullName evidence="6 8">Lipid IV(A) 3-deoxy-D-manno-octulosonic acid transferase</fullName>
    </alternativeName>
</protein>
<dbReference type="EMBL" id="JAVAMQ010000007">
    <property type="protein sequence ID" value="MDP5307257.1"/>
    <property type="molecule type" value="Genomic_DNA"/>
</dbReference>
<dbReference type="Proteomes" id="UP001224997">
    <property type="component" value="Unassembled WGS sequence"/>
</dbReference>
<accession>A0ABT9JBS3</accession>
<comment type="function">
    <text evidence="1 8">Involved in lipopolysaccharide (LPS) biosynthesis. Catalyzes the transfer of 3-deoxy-D-manno-octulosonate (Kdo) residue(s) from CMP-Kdo to lipid IV(A), the tetraacyldisaccharide-1,4'-bisphosphate precursor of lipid A.</text>
</comment>
<dbReference type="InterPro" id="IPR038107">
    <property type="entry name" value="Glycos_transf_N_sf"/>
</dbReference>
<comment type="similarity">
    <text evidence="8">Belongs to the glycosyltransferase group 1 family.</text>
</comment>
<comment type="pathway">
    <text evidence="2 8">Bacterial outer membrane biogenesis; LPS core biosynthesis.</text>
</comment>
<evidence type="ECO:0000313" key="10">
    <source>
        <dbReference type="EMBL" id="MDP5307257.1"/>
    </source>
</evidence>
<evidence type="ECO:0000256" key="5">
    <source>
        <dbReference type="ARBA" id="ARBA00022679"/>
    </source>
</evidence>
<keyword evidence="5 8" id="KW-0808">Transferase</keyword>
<evidence type="ECO:0000259" key="9">
    <source>
        <dbReference type="Pfam" id="PF04413"/>
    </source>
</evidence>
<evidence type="ECO:0000256" key="4">
    <source>
        <dbReference type="ARBA" id="ARBA00019077"/>
    </source>
</evidence>
<evidence type="ECO:0000313" key="11">
    <source>
        <dbReference type="Proteomes" id="UP001224997"/>
    </source>
</evidence>
<evidence type="ECO:0000256" key="8">
    <source>
        <dbReference type="RuleBase" id="RU365103"/>
    </source>
</evidence>
<dbReference type="Pfam" id="PF04413">
    <property type="entry name" value="Glycos_transf_N"/>
    <property type="match status" value="1"/>
</dbReference>
<comment type="catalytic activity">
    <reaction evidence="7 8">
        <text>lipid IVA (E. coli) + CMP-3-deoxy-beta-D-manno-octulosonate = alpha-Kdo-(2-&gt;6)-lipid IVA (E. coli) + CMP + H(+)</text>
        <dbReference type="Rhea" id="RHEA:28066"/>
        <dbReference type="ChEBI" id="CHEBI:15378"/>
        <dbReference type="ChEBI" id="CHEBI:58603"/>
        <dbReference type="ChEBI" id="CHEBI:60364"/>
        <dbReference type="ChEBI" id="CHEBI:60377"/>
        <dbReference type="ChEBI" id="CHEBI:85987"/>
        <dbReference type="EC" id="2.4.99.12"/>
    </reaction>
</comment>
<keyword evidence="8" id="KW-0448">Lipopolysaccharide biosynthesis</keyword>
<dbReference type="InterPro" id="IPR007507">
    <property type="entry name" value="Glycos_transf_N"/>
</dbReference>
<keyword evidence="11" id="KW-1185">Reference proteome</keyword>
<evidence type="ECO:0000256" key="6">
    <source>
        <dbReference type="ARBA" id="ARBA00031445"/>
    </source>
</evidence>
<dbReference type="PANTHER" id="PTHR42755:SF1">
    <property type="entry name" value="3-DEOXY-D-MANNO-OCTULOSONIC ACID TRANSFERASE, MITOCHONDRIAL-RELATED"/>
    <property type="match status" value="1"/>
</dbReference>
<dbReference type="RefSeq" id="WP_305963108.1">
    <property type="nucleotide sequence ID" value="NZ_JAVAMQ010000007.1"/>
</dbReference>
<evidence type="ECO:0000256" key="7">
    <source>
        <dbReference type="ARBA" id="ARBA00049183"/>
    </source>
</evidence>
<dbReference type="PANTHER" id="PTHR42755">
    <property type="entry name" value="3-DEOXY-MANNO-OCTULOSONATE CYTIDYLYLTRANSFERASE"/>
    <property type="match status" value="1"/>
</dbReference>
<proteinExistence type="inferred from homology"/>
<evidence type="ECO:0000256" key="1">
    <source>
        <dbReference type="ARBA" id="ARBA00003394"/>
    </source>
</evidence>
<name>A0ABT9JBS3_9RHOB</name>